<dbReference type="InterPro" id="IPR055342">
    <property type="entry name" value="MreC_beta-barrel_core"/>
</dbReference>
<keyword evidence="1" id="KW-0133">Cell shape</keyword>
<proteinExistence type="inferred from homology"/>
<sequence length="328" mass="35473">MAGIDHIPPPFFKRGPAPVAMLSLYLGLSLSLLVLDHRFHYLEWVRQGVSMVTAPLHMVAHAPGEAAYQLGDYFTTLTELQKENGQLKHSQLAVATTLQRVQHLEAENAHLRALLGAKEHLPAGGQMAQILYAARDPFSRRVIVDKGLQDKVAAGQPVVDHRGLIGQVTRVYPMVSEVTLITDKDQAVPVQVVRSGLRSVVFGLGNGQLELRFLPANADVQNGDLIVTSGLDGVFPAGFPVAKVIYIERDTTYTFARIICAPVGSVESFGEVLILNPREALPPRPPENPRNNDIAPAPTPDTVAGNRRANQPAPVRTKVQPAAKAAGK</sequence>
<dbReference type="PIRSF" id="PIRSF038471">
    <property type="entry name" value="MreC"/>
    <property type="match status" value="1"/>
</dbReference>
<feature type="domain" description="Rod shape-determining protein MreC beta-barrel core" evidence="3">
    <location>
        <begin position="131"/>
        <end position="275"/>
    </location>
</feature>
<dbReference type="PANTHER" id="PTHR34138:SF1">
    <property type="entry name" value="CELL SHAPE-DETERMINING PROTEIN MREC"/>
    <property type="match status" value="1"/>
</dbReference>
<dbReference type="KEGG" id="aiq:Azoinq_06405"/>
<evidence type="ECO:0000256" key="1">
    <source>
        <dbReference type="PIRNR" id="PIRNR038471"/>
    </source>
</evidence>
<dbReference type="GO" id="GO:0005886">
    <property type="term" value="C:plasma membrane"/>
    <property type="evidence" value="ECO:0007669"/>
    <property type="project" value="TreeGrafter"/>
</dbReference>
<dbReference type="InterPro" id="IPR007221">
    <property type="entry name" value="MreC"/>
</dbReference>
<feature type="region of interest" description="Disordered" evidence="2">
    <location>
        <begin position="280"/>
        <end position="328"/>
    </location>
</feature>
<protein>
    <recommendedName>
        <fullName evidence="1">Cell shape-determining protein MreC</fullName>
    </recommendedName>
    <alternativeName>
        <fullName evidence="1">Cell shape protein MreC</fullName>
    </alternativeName>
</protein>
<evidence type="ECO:0000313" key="4">
    <source>
        <dbReference type="EMBL" id="QWT50214.1"/>
    </source>
</evidence>
<dbReference type="EMBL" id="CP064782">
    <property type="protein sequence ID" value="QWT50214.1"/>
    <property type="molecule type" value="Genomic_DNA"/>
</dbReference>
<dbReference type="GO" id="GO:0008360">
    <property type="term" value="P:regulation of cell shape"/>
    <property type="evidence" value="ECO:0007669"/>
    <property type="project" value="InterPro"/>
</dbReference>
<reference evidence="4" key="1">
    <citation type="submission" date="2020-11" db="EMBL/GenBank/DDBJ databases">
        <title>Azospira inquinata sp. nov.</title>
        <authorList>
            <person name="Moe W.M."/>
            <person name="Mikes M.C."/>
        </authorList>
    </citation>
    <scope>NUCLEOTIDE SEQUENCE</scope>
    <source>
        <strain evidence="4">Azo-3</strain>
    </source>
</reference>
<evidence type="ECO:0000256" key="2">
    <source>
        <dbReference type="SAM" id="MobiDB-lite"/>
    </source>
</evidence>
<comment type="similarity">
    <text evidence="1">Belongs to the MreC family.</text>
</comment>
<dbReference type="NCBIfam" id="TIGR00219">
    <property type="entry name" value="mreC"/>
    <property type="match status" value="1"/>
</dbReference>
<dbReference type="Pfam" id="PF04085">
    <property type="entry name" value="MreC"/>
    <property type="match status" value="1"/>
</dbReference>
<keyword evidence="5" id="KW-1185">Reference proteome</keyword>
<dbReference type="Proteomes" id="UP000683428">
    <property type="component" value="Chromosome"/>
</dbReference>
<comment type="function">
    <text evidence="1">Involved in formation and maintenance of cell shape.</text>
</comment>
<evidence type="ECO:0000259" key="3">
    <source>
        <dbReference type="Pfam" id="PF04085"/>
    </source>
</evidence>
<dbReference type="PANTHER" id="PTHR34138">
    <property type="entry name" value="CELL SHAPE-DETERMINING PROTEIN MREC"/>
    <property type="match status" value="1"/>
</dbReference>
<gene>
    <name evidence="4" type="primary">mreC</name>
    <name evidence="4" type="ORF">Azoinq_06405</name>
</gene>
<evidence type="ECO:0000313" key="5">
    <source>
        <dbReference type="Proteomes" id="UP000683428"/>
    </source>
</evidence>
<dbReference type="AlphaFoldDB" id="A0A975SPL0"/>
<accession>A0A975SPL0</accession>
<organism evidence="4 5">
    <name type="scientific">Azospira inquinata</name>
    <dbReference type="NCBI Taxonomy" id="2785627"/>
    <lineage>
        <taxon>Bacteria</taxon>
        <taxon>Pseudomonadati</taxon>
        <taxon>Pseudomonadota</taxon>
        <taxon>Betaproteobacteria</taxon>
        <taxon>Rhodocyclales</taxon>
        <taxon>Rhodocyclaceae</taxon>
        <taxon>Azospira</taxon>
    </lineage>
</organism>
<name>A0A975SPL0_9RHOO</name>